<evidence type="ECO:0000313" key="2">
    <source>
        <dbReference type="Proteomes" id="UP001430377"/>
    </source>
</evidence>
<sequence>MPRRAELAGVIRPEVDDRQLEQEAQQMENRLGKAAQLTPSIDTGQIQRQLERAIPGGGVIGTAVDAVRGAGGGGSGGGAGAGDALSGSGNVELAQLEKLNDIHDELEKIGVSGGDGGGGGTTIIGSGGAGALGGLLSTAAVAGGALTGVGAGIGGARYAMGQGTFGRAGRQALQGRKKFEGVSGARNAMQDPLGALATGAKNLYDPSGLLETGVRAAGSKIRNAAPQSFVNEVDRGVKGVKNLPSKIDDIQIEKPQWLSNLDLQKPTWLSDLGTLQEPTWLQNLGTLQQPAWLSQLDQNISIQEPPWLNALSNIGLNFNVDLPAPKFQLGTGQLERELRSAFDDFRDDVVDDAVKQLEQEFTDVLGGV</sequence>
<accession>A0AAW4PZB4</accession>
<dbReference type="EMBL" id="RKLR01000019">
    <property type="protein sequence ID" value="MBX0325800.1"/>
    <property type="molecule type" value="Genomic_DNA"/>
</dbReference>
<proteinExistence type="predicted"/>
<protein>
    <submittedName>
        <fullName evidence="1">Uncharacterized protein</fullName>
    </submittedName>
</protein>
<reference evidence="1 2" key="1">
    <citation type="submission" date="2021-06" db="EMBL/GenBank/DDBJ databases">
        <title>Halomicroarcula sp. a new haloarchaeum isolated from saline soil.</title>
        <authorList>
            <person name="Duran-Viseras A."/>
            <person name="Sanchez-Porro C."/>
            <person name="Ventosa A."/>
        </authorList>
    </citation>
    <scope>NUCLEOTIDE SEQUENCE [LARGE SCALE GENOMIC DNA]</scope>
    <source>
        <strain evidence="1 2">F13</strain>
    </source>
</reference>
<dbReference type="AlphaFoldDB" id="A0AAW4PZB4"/>
<name>A0AAW4PZB4_9EURY</name>
<dbReference type="RefSeq" id="WP_220620659.1">
    <property type="nucleotide sequence ID" value="NZ_RKLR01000019.1"/>
</dbReference>
<dbReference type="Proteomes" id="UP001430377">
    <property type="component" value="Unassembled WGS sequence"/>
</dbReference>
<organism evidence="1 2">
    <name type="scientific">Haloarcula rubra</name>
    <dbReference type="NCBI Taxonomy" id="2487747"/>
    <lineage>
        <taxon>Archaea</taxon>
        <taxon>Methanobacteriati</taxon>
        <taxon>Methanobacteriota</taxon>
        <taxon>Stenosarchaea group</taxon>
        <taxon>Halobacteria</taxon>
        <taxon>Halobacteriales</taxon>
        <taxon>Haloarculaceae</taxon>
        <taxon>Haloarcula</taxon>
    </lineage>
</organism>
<gene>
    <name evidence="1" type="ORF">EGH21_22540</name>
</gene>
<comment type="caution">
    <text evidence="1">The sequence shown here is derived from an EMBL/GenBank/DDBJ whole genome shotgun (WGS) entry which is preliminary data.</text>
</comment>
<evidence type="ECO:0000313" key="1">
    <source>
        <dbReference type="EMBL" id="MBX0325800.1"/>
    </source>
</evidence>
<keyword evidence="2" id="KW-1185">Reference proteome</keyword>